<dbReference type="AlphaFoldDB" id="A0A9D4G1Y4"/>
<gene>
    <name evidence="1" type="ORF">DPMN_137456</name>
    <name evidence="2" type="ORF">DPMN_137458</name>
</gene>
<accession>A0A9D4G1Y4</accession>
<keyword evidence="3" id="KW-1185">Reference proteome</keyword>
<sequence>MGISGTVTLEGLRRTCHHWNGKGTDNSRCLQASRTSLNRLWQMGEQKRLISLWSRMGHYRLAHLRKMSWIAEEYLVKEDST</sequence>
<proteinExistence type="predicted"/>
<dbReference type="Proteomes" id="UP000828390">
    <property type="component" value="Unassembled WGS sequence"/>
</dbReference>
<evidence type="ECO:0000313" key="3">
    <source>
        <dbReference type="Proteomes" id="UP000828390"/>
    </source>
</evidence>
<protein>
    <submittedName>
        <fullName evidence="1">Uncharacterized protein</fullName>
    </submittedName>
</protein>
<organism evidence="1 3">
    <name type="scientific">Dreissena polymorpha</name>
    <name type="common">Zebra mussel</name>
    <name type="synonym">Mytilus polymorpha</name>
    <dbReference type="NCBI Taxonomy" id="45954"/>
    <lineage>
        <taxon>Eukaryota</taxon>
        <taxon>Metazoa</taxon>
        <taxon>Spiralia</taxon>
        <taxon>Lophotrochozoa</taxon>
        <taxon>Mollusca</taxon>
        <taxon>Bivalvia</taxon>
        <taxon>Autobranchia</taxon>
        <taxon>Heteroconchia</taxon>
        <taxon>Euheterodonta</taxon>
        <taxon>Imparidentia</taxon>
        <taxon>Neoheterodontei</taxon>
        <taxon>Myida</taxon>
        <taxon>Dreissenoidea</taxon>
        <taxon>Dreissenidae</taxon>
        <taxon>Dreissena</taxon>
    </lineage>
</organism>
<name>A0A9D4G1Y4_DREPO</name>
<dbReference type="EMBL" id="JAIWYP010000006">
    <property type="protein sequence ID" value="KAH3809095.1"/>
    <property type="molecule type" value="Genomic_DNA"/>
</dbReference>
<dbReference type="EMBL" id="JAIWYP010000006">
    <property type="protein sequence ID" value="KAH3809093.1"/>
    <property type="molecule type" value="Genomic_DNA"/>
</dbReference>
<comment type="caution">
    <text evidence="1">The sequence shown here is derived from an EMBL/GenBank/DDBJ whole genome shotgun (WGS) entry which is preliminary data.</text>
</comment>
<evidence type="ECO:0000313" key="1">
    <source>
        <dbReference type="EMBL" id="KAH3809093.1"/>
    </source>
</evidence>
<reference evidence="1" key="2">
    <citation type="submission" date="2020-11" db="EMBL/GenBank/DDBJ databases">
        <authorList>
            <person name="McCartney M.A."/>
            <person name="Auch B."/>
            <person name="Kono T."/>
            <person name="Mallez S."/>
            <person name="Becker A."/>
            <person name="Gohl D.M."/>
            <person name="Silverstein K.A.T."/>
            <person name="Koren S."/>
            <person name="Bechman K.B."/>
            <person name="Herman A."/>
            <person name="Abrahante J.E."/>
            <person name="Garbe J."/>
        </authorList>
    </citation>
    <scope>NUCLEOTIDE SEQUENCE</scope>
    <source>
        <strain evidence="1">Duluth1</strain>
        <tissue evidence="1">Whole animal</tissue>
    </source>
</reference>
<evidence type="ECO:0000313" key="2">
    <source>
        <dbReference type="EMBL" id="KAH3809095.1"/>
    </source>
</evidence>
<reference evidence="1" key="1">
    <citation type="journal article" date="2019" name="bioRxiv">
        <title>The Genome of the Zebra Mussel, Dreissena polymorpha: A Resource for Invasive Species Research.</title>
        <authorList>
            <person name="McCartney M.A."/>
            <person name="Auch B."/>
            <person name="Kono T."/>
            <person name="Mallez S."/>
            <person name="Zhang Y."/>
            <person name="Obille A."/>
            <person name="Becker A."/>
            <person name="Abrahante J.E."/>
            <person name="Garbe J."/>
            <person name="Badalamenti J.P."/>
            <person name="Herman A."/>
            <person name="Mangelson H."/>
            <person name="Liachko I."/>
            <person name="Sullivan S."/>
            <person name="Sone E.D."/>
            <person name="Koren S."/>
            <person name="Silverstein K.A.T."/>
            <person name="Beckman K.B."/>
            <person name="Gohl D.M."/>
        </authorList>
    </citation>
    <scope>NUCLEOTIDE SEQUENCE</scope>
    <source>
        <strain evidence="1">Duluth1</strain>
        <tissue evidence="1">Whole animal</tissue>
    </source>
</reference>